<keyword evidence="1" id="KW-0862">Zinc</keyword>
<dbReference type="EMBL" id="FOLL01000001">
    <property type="protein sequence ID" value="SFB86520.1"/>
    <property type="molecule type" value="Genomic_DNA"/>
</dbReference>
<dbReference type="Gene3D" id="1.10.10.10">
    <property type="entry name" value="Winged helix-like DNA-binding domain superfamily/Winged helix DNA-binding domain"/>
    <property type="match status" value="1"/>
</dbReference>
<feature type="binding site" evidence="1">
    <location>
        <position position="134"/>
    </location>
    <ligand>
        <name>Zn(2+)</name>
        <dbReference type="ChEBI" id="CHEBI:29105"/>
    </ligand>
</feature>
<reference evidence="2 3" key="1">
    <citation type="submission" date="2016-10" db="EMBL/GenBank/DDBJ databases">
        <authorList>
            <person name="de Groot N.N."/>
        </authorList>
    </citation>
    <scope>NUCLEOTIDE SEQUENCE [LARGE SCALE GENOMIC DNA]</scope>
    <source>
        <strain evidence="2 3">DSM 22900</strain>
    </source>
</reference>
<feature type="binding site" evidence="1">
    <location>
        <position position="99"/>
    </location>
    <ligand>
        <name>Zn(2+)</name>
        <dbReference type="ChEBI" id="CHEBI:29105"/>
    </ligand>
</feature>
<comment type="cofactor">
    <cofactor evidence="1">
        <name>Zn(2+)</name>
        <dbReference type="ChEBI" id="CHEBI:29105"/>
    </cofactor>
    <text evidence="1">Binds 1 zinc ion per subunit.</text>
</comment>
<gene>
    <name evidence="2" type="ORF">SAMN05421747_101586</name>
</gene>
<dbReference type="GO" id="GO:0000976">
    <property type="term" value="F:transcription cis-regulatory region binding"/>
    <property type="evidence" value="ECO:0007669"/>
    <property type="project" value="TreeGrafter"/>
</dbReference>
<dbReference type="Proteomes" id="UP000199577">
    <property type="component" value="Unassembled WGS sequence"/>
</dbReference>
<dbReference type="InterPro" id="IPR002481">
    <property type="entry name" value="FUR"/>
</dbReference>
<dbReference type="SUPFAM" id="SSF46785">
    <property type="entry name" value="Winged helix' DNA-binding domain"/>
    <property type="match status" value="1"/>
</dbReference>
<dbReference type="RefSeq" id="WP_090970816.1">
    <property type="nucleotide sequence ID" value="NZ_FOLL01000001.1"/>
</dbReference>
<dbReference type="GO" id="GO:0003700">
    <property type="term" value="F:DNA-binding transcription factor activity"/>
    <property type="evidence" value="ECO:0007669"/>
    <property type="project" value="InterPro"/>
</dbReference>
<dbReference type="AlphaFoldDB" id="A0A1I1ENM9"/>
<dbReference type="GO" id="GO:1900376">
    <property type="term" value="P:regulation of secondary metabolite biosynthetic process"/>
    <property type="evidence" value="ECO:0007669"/>
    <property type="project" value="TreeGrafter"/>
</dbReference>
<accession>A0A1I1ENM9</accession>
<dbReference type="STRING" id="623281.SAMN05421747_101586"/>
<dbReference type="InterPro" id="IPR036388">
    <property type="entry name" value="WH-like_DNA-bd_sf"/>
</dbReference>
<evidence type="ECO:0000313" key="3">
    <source>
        <dbReference type="Proteomes" id="UP000199577"/>
    </source>
</evidence>
<sequence>MKKNIEQKLLSKNTNPTSMRILVYDFLEQQQTAMSLSEIESHFYKADRVTIYRTLKTFEGKGIVHSIQENTTVKYILCHDGCDEETHKDWHLHFYCKICKQTTCKEDFIIPQNGSQNYRIDEIKLFGKGICENCLKESLQ</sequence>
<evidence type="ECO:0000313" key="2">
    <source>
        <dbReference type="EMBL" id="SFB86520.1"/>
    </source>
</evidence>
<organism evidence="2 3">
    <name type="scientific">Parapedobacter composti</name>
    <dbReference type="NCBI Taxonomy" id="623281"/>
    <lineage>
        <taxon>Bacteria</taxon>
        <taxon>Pseudomonadati</taxon>
        <taxon>Bacteroidota</taxon>
        <taxon>Sphingobacteriia</taxon>
        <taxon>Sphingobacteriales</taxon>
        <taxon>Sphingobacteriaceae</taxon>
        <taxon>Parapedobacter</taxon>
    </lineage>
</organism>
<keyword evidence="1" id="KW-0479">Metal-binding</keyword>
<protein>
    <submittedName>
        <fullName evidence="2">Fur family transcriptional regulator, ferric uptake regulator</fullName>
    </submittedName>
</protein>
<dbReference type="GO" id="GO:0008270">
    <property type="term" value="F:zinc ion binding"/>
    <property type="evidence" value="ECO:0007669"/>
    <property type="project" value="TreeGrafter"/>
</dbReference>
<proteinExistence type="predicted"/>
<dbReference type="GO" id="GO:0045892">
    <property type="term" value="P:negative regulation of DNA-templated transcription"/>
    <property type="evidence" value="ECO:0007669"/>
    <property type="project" value="TreeGrafter"/>
</dbReference>
<feature type="binding site" evidence="1">
    <location>
        <position position="96"/>
    </location>
    <ligand>
        <name>Zn(2+)</name>
        <dbReference type="ChEBI" id="CHEBI:29105"/>
    </ligand>
</feature>
<name>A0A1I1ENM9_9SPHI</name>
<dbReference type="OrthoDB" id="594893at2"/>
<dbReference type="PANTHER" id="PTHR33202">
    <property type="entry name" value="ZINC UPTAKE REGULATION PROTEIN"/>
    <property type="match status" value="1"/>
</dbReference>
<dbReference type="InterPro" id="IPR036390">
    <property type="entry name" value="WH_DNA-bd_sf"/>
</dbReference>
<keyword evidence="3" id="KW-1185">Reference proteome</keyword>
<feature type="binding site" evidence="1">
    <location>
        <position position="131"/>
    </location>
    <ligand>
        <name>Zn(2+)</name>
        <dbReference type="ChEBI" id="CHEBI:29105"/>
    </ligand>
</feature>
<evidence type="ECO:0000256" key="1">
    <source>
        <dbReference type="PIRSR" id="PIRSR602481-1"/>
    </source>
</evidence>
<dbReference type="PANTHER" id="PTHR33202:SF22">
    <property type="entry name" value="HYDROGEN PEROXIDE SENSITIVE REPRESSOR"/>
    <property type="match status" value="1"/>
</dbReference>